<gene>
    <name evidence="1" type="ORF">THAOC_36012</name>
</gene>
<dbReference type="SUPFAM" id="SSF57850">
    <property type="entry name" value="RING/U-box"/>
    <property type="match status" value="1"/>
</dbReference>
<dbReference type="Proteomes" id="UP000266841">
    <property type="component" value="Unassembled WGS sequence"/>
</dbReference>
<evidence type="ECO:0000313" key="2">
    <source>
        <dbReference type="Proteomes" id="UP000266841"/>
    </source>
</evidence>
<dbReference type="SMART" id="SM00671">
    <property type="entry name" value="SEL1"/>
    <property type="match status" value="2"/>
</dbReference>
<accession>K0R2G3</accession>
<dbReference type="EMBL" id="AGNL01048561">
    <property type="protein sequence ID" value="EJK45374.1"/>
    <property type="molecule type" value="Genomic_DNA"/>
</dbReference>
<sequence>MCKQDAASPAVANEAVKLSCAQAHKRRCVKVVDCPGAFLKADLDDHVVMVSRGRLSELMDSWLRDARLPEGNLFPSRSSTVRYIMKISEACLRSLVCGACERELAEGSYSDEQRARRQSSRRCEGCVAAGNQLVLMKKGRERSEEDDCTICQLPLPFDKKQSSYRECCMKVVCKGCFLAAQKRGMNDCPFCRAPRPKKSQALAMVRKRVAVGDPMAIWFLGAKYRFGHNGLEKDTARAVELYERAAELGEKAAHHNLGVLYARGTDHWMISAKLGDDDSLSNVKILFMNGLATKADYAAALRGYQKAIEEMTSPNREEAKALLA</sequence>
<dbReference type="AlphaFoldDB" id="K0R2G3"/>
<protein>
    <recommendedName>
        <fullName evidence="3">RING-type domain-containing protein</fullName>
    </recommendedName>
</protein>
<dbReference type="Pfam" id="PF08238">
    <property type="entry name" value="Sel1"/>
    <property type="match status" value="3"/>
</dbReference>
<reference evidence="1 2" key="1">
    <citation type="journal article" date="2012" name="Genome Biol.">
        <title>Genome and low-iron response of an oceanic diatom adapted to chronic iron limitation.</title>
        <authorList>
            <person name="Lommer M."/>
            <person name="Specht M."/>
            <person name="Roy A.S."/>
            <person name="Kraemer L."/>
            <person name="Andreson R."/>
            <person name="Gutowska M.A."/>
            <person name="Wolf J."/>
            <person name="Bergner S.V."/>
            <person name="Schilhabel M.B."/>
            <person name="Klostermeier U.C."/>
            <person name="Beiko R.G."/>
            <person name="Rosenstiel P."/>
            <person name="Hippler M."/>
            <person name="Laroche J."/>
        </authorList>
    </citation>
    <scope>NUCLEOTIDE SEQUENCE [LARGE SCALE GENOMIC DNA]</scope>
    <source>
        <strain evidence="1 2">CCMP1005</strain>
    </source>
</reference>
<comment type="caution">
    <text evidence="1">The sequence shown here is derived from an EMBL/GenBank/DDBJ whole genome shotgun (WGS) entry which is preliminary data.</text>
</comment>
<evidence type="ECO:0000313" key="1">
    <source>
        <dbReference type="EMBL" id="EJK45374.1"/>
    </source>
</evidence>
<dbReference type="eggNOG" id="ENOG502QV88">
    <property type="taxonomic scope" value="Eukaryota"/>
</dbReference>
<keyword evidence="2" id="KW-1185">Reference proteome</keyword>
<dbReference type="InterPro" id="IPR011990">
    <property type="entry name" value="TPR-like_helical_dom_sf"/>
</dbReference>
<dbReference type="Gene3D" id="1.25.40.10">
    <property type="entry name" value="Tetratricopeptide repeat domain"/>
    <property type="match status" value="1"/>
</dbReference>
<evidence type="ECO:0008006" key="3">
    <source>
        <dbReference type="Google" id="ProtNLM"/>
    </source>
</evidence>
<organism evidence="1 2">
    <name type="scientific">Thalassiosira oceanica</name>
    <name type="common">Marine diatom</name>
    <dbReference type="NCBI Taxonomy" id="159749"/>
    <lineage>
        <taxon>Eukaryota</taxon>
        <taxon>Sar</taxon>
        <taxon>Stramenopiles</taxon>
        <taxon>Ochrophyta</taxon>
        <taxon>Bacillariophyta</taxon>
        <taxon>Coscinodiscophyceae</taxon>
        <taxon>Thalassiosirophycidae</taxon>
        <taxon>Thalassiosirales</taxon>
        <taxon>Thalassiosiraceae</taxon>
        <taxon>Thalassiosira</taxon>
    </lineage>
</organism>
<dbReference type="OrthoDB" id="2337135at2759"/>
<proteinExistence type="predicted"/>
<dbReference type="SUPFAM" id="SSF81901">
    <property type="entry name" value="HCP-like"/>
    <property type="match status" value="1"/>
</dbReference>
<name>K0R2G3_THAOC</name>
<dbReference type="InterPro" id="IPR006597">
    <property type="entry name" value="Sel1-like"/>
</dbReference>